<dbReference type="Proteomes" id="UP000261360">
    <property type="component" value="Unplaced"/>
</dbReference>
<sequence length="129" mass="14527">MFLLFCPPHSYQPVCLCGAARAAECRPFPVTSSPQPDVTRDRLARDEALHQLSAWGQRRGVHAWLGGISKVRAQRSVNSFLSFSPNLPLIFNLTLRPSQLIKHQSCSFNRTLCMNLNVVQKSPVYKMLC</sequence>
<organism evidence="1 2">
    <name type="scientific">Seriola lalandi dorsalis</name>
    <dbReference type="NCBI Taxonomy" id="1841481"/>
    <lineage>
        <taxon>Eukaryota</taxon>
        <taxon>Metazoa</taxon>
        <taxon>Chordata</taxon>
        <taxon>Craniata</taxon>
        <taxon>Vertebrata</taxon>
        <taxon>Euteleostomi</taxon>
        <taxon>Actinopterygii</taxon>
        <taxon>Neopterygii</taxon>
        <taxon>Teleostei</taxon>
        <taxon>Neoteleostei</taxon>
        <taxon>Acanthomorphata</taxon>
        <taxon>Carangaria</taxon>
        <taxon>Carangiformes</taxon>
        <taxon>Carangidae</taxon>
        <taxon>Seriola</taxon>
    </lineage>
</organism>
<name>A0A3B4XQA7_SERLL</name>
<dbReference type="AlphaFoldDB" id="A0A3B4XQA7"/>
<dbReference type="Ensembl" id="ENSSLDT00000021119.1">
    <property type="protein sequence ID" value="ENSSLDP00000020435.1"/>
    <property type="gene ID" value="ENSSLDG00000016001.1"/>
</dbReference>
<keyword evidence="2" id="KW-1185">Reference proteome</keyword>
<protein>
    <submittedName>
        <fullName evidence="1">Uncharacterized protein</fullName>
    </submittedName>
</protein>
<accession>A0A3B4XQA7</accession>
<reference evidence="1" key="2">
    <citation type="submission" date="2025-09" db="UniProtKB">
        <authorList>
            <consortium name="Ensembl"/>
        </authorList>
    </citation>
    <scope>IDENTIFICATION</scope>
</reference>
<evidence type="ECO:0000313" key="2">
    <source>
        <dbReference type="Proteomes" id="UP000261360"/>
    </source>
</evidence>
<reference evidence="1" key="1">
    <citation type="submission" date="2025-08" db="UniProtKB">
        <authorList>
            <consortium name="Ensembl"/>
        </authorList>
    </citation>
    <scope>IDENTIFICATION</scope>
</reference>
<evidence type="ECO:0000313" key="1">
    <source>
        <dbReference type="Ensembl" id="ENSSLDP00000020435.1"/>
    </source>
</evidence>
<proteinExistence type="predicted"/>